<dbReference type="InterPro" id="IPR009872">
    <property type="entry name" value="DUF1427"/>
</dbReference>
<evidence type="ECO:0000313" key="1">
    <source>
        <dbReference type="EMBL" id="MDF3839935.1"/>
    </source>
</evidence>
<dbReference type="NCBIfam" id="TIGR03510">
    <property type="entry name" value="XapX"/>
    <property type="match status" value="1"/>
</dbReference>
<organism evidence="1 2">
    <name type="scientific">Cupriavidus basilensis</name>
    <dbReference type="NCBI Taxonomy" id="68895"/>
    <lineage>
        <taxon>Bacteria</taxon>
        <taxon>Pseudomonadati</taxon>
        <taxon>Pseudomonadota</taxon>
        <taxon>Betaproteobacteria</taxon>
        <taxon>Burkholderiales</taxon>
        <taxon>Burkholderiaceae</taxon>
        <taxon>Cupriavidus</taxon>
    </lineage>
</organism>
<gene>
    <name evidence="1" type="ORF">P3W85_44475</name>
</gene>
<keyword evidence="2" id="KW-1185">Reference proteome</keyword>
<dbReference type="EMBL" id="JARJLM010000719">
    <property type="protein sequence ID" value="MDF3839935.1"/>
    <property type="molecule type" value="Genomic_DNA"/>
</dbReference>
<reference evidence="1 2" key="1">
    <citation type="submission" date="2023-03" db="EMBL/GenBank/DDBJ databases">
        <title>Draft assemblies of triclosan tolerant bacteria isolated from returned activated sludge.</title>
        <authorList>
            <person name="Van Hamelsveld S."/>
        </authorList>
    </citation>
    <scope>NUCLEOTIDE SEQUENCE [LARGE SCALE GENOMIC DNA]</scope>
    <source>
        <strain evidence="1 2">GW210010_S58</strain>
    </source>
</reference>
<comment type="caution">
    <text evidence="1">The sequence shown here is derived from an EMBL/GenBank/DDBJ whole genome shotgun (WGS) entry which is preliminary data.</text>
</comment>
<evidence type="ECO:0000313" key="2">
    <source>
        <dbReference type="Proteomes" id="UP001216674"/>
    </source>
</evidence>
<dbReference type="Pfam" id="PF07235">
    <property type="entry name" value="DUF1427"/>
    <property type="match status" value="1"/>
</dbReference>
<dbReference type="RefSeq" id="WP_017228521.1">
    <property type="nucleotide sequence ID" value="NZ_JARJLM010000719.1"/>
</dbReference>
<proteinExistence type="predicted"/>
<dbReference type="InterPro" id="IPR020017">
    <property type="entry name" value="XapX_domain"/>
</dbReference>
<dbReference type="Proteomes" id="UP001216674">
    <property type="component" value="Unassembled WGS sequence"/>
</dbReference>
<sequence length="97" mass="10146">MKLYVISLATGILVGIIYALLQVRSPAPPAVALIGLLGMLIGEQVVPPVKRMLAGEPVTIAWFHRECVPKITGVQPKDAAAPGLVAQSASKPAAEEH</sequence>
<name>A0ABT6B4Y5_9BURK</name>
<accession>A0ABT6B4Y5</accession>
<protein>
    <submittedName>
        <fullName evidence="1">XapX domain-containing protein</fullName>
    </submittedName>
</protein>